<dbReference type="CDD" id="cd23763">
    <property type="entry name" value="ASKHA_ATPase_ROK"/>
    <property type="match status" value="1"/>
</dbReference>
<dbReference type="InterPro" id="IPR043129">
    <property type="entry name" value="ATPase_NBD"/>
</dbReference>
<keyword evidence="3" id="KW-1185">Reference proteome</keyword>
<name>A0A5B9MDV9_9BACT</name>
<comment type="similarity">
    <text evidence="1">Belongs to the ROK (NagC/XylR) family.</text>
</comment>
<evidence type="ECO:0000313" key="3">
    <source>
        <dbReference type="Proteomes" id="UP000321353"/>
    </source>
</evidence>
<protein>
    <submittedName>
        <fullName evidence="2">Fructokinase</fullName>
        <ecNumber evidence="2">2.7.1.4</ecNumber>
    </submittedName>
</protein>
<evidence type="ECO:0000256" key="1">
    <source>
        <dbReference type="ARBA" id="ARBA00006479"/>
    </source>
</evidence>
<dbReference type="PANTHER" id="PTHR18964:SF149">
    <property type="entry name" value="BIFUNCTIONAL UDP-N-ACETYLGLUCOSAMINE 2-EPIMERASE_N-ACETYLMANNOSAMINE KINASE"/>
    <property type="match status" value="1"/>
</dbReference>
<dbReference type="EC" id="2.7.1.4" evidence="2"/>
<dbReference type="Proteomes" id="UP000321353">
    <property type="component" value="Chromosome"/>
</dbReference>
<dbReference type="EMBL" id="CP036264">
    <property type="protein sequence ID" value="QEF98416.1"/>
    <property type="molecule type" value="Genomic_DNA"/>
</dbReference>
<dbReference type="SUPFAM" id="SSF53067">
    <property type="entry name" value="Actin-like ATPase domain"/>
    <property type="match status" value="1"/>
</dbReference>
<evidence type="ECO:0000313" key="2">
    <source>
        <dbReference type="EMBL" id="QEF98416.1"/>
    </source>
</evidence>
<accession>A0A5B9MDV9</accession>
<keyword evidence="2" id="KW-0418">Kinase</keyword>
<gene>
    <name evidence="2" type="primary">mak</name>
    <name evidence="2" type="ORF">Mal15_24680</name>
</gene>
<sequence length="353" mass="37829">MVKYRIGIDVGGTTTTIAIGNDAREVVQVSEQFESRTAEGPQSTAQAILDQIETHLGALGGSTDQIVDVGLATPGPATLDGVLLNTPNLPPKLWDNFPFRATLEEKIRDWSPRASVHYIGDGQAAAYGEYSIRSGAFTWERVGPMASGPTQLSSLFMLIVGTGLGGGQVQDGRVVRGKEGRAGHAGHVLLPPYAFRYEHDQQLRVGNAMCTAESAISLTGLTHQLGYRLTLPEWSDHPLNAAEGSTRDKAKTLRGLAAKGDPLALELFDDQARALGITLLDLNYIGDFDLLIIGGGVCDLSADVKARYKRIAEEAYHEHALDGFRNLDCLEFSSCGDESPVIGALAFAYTMAL</sequence>
<dbReference type="Gene3D" id="3.30.420.40">
    <property type="match status" value="2"/>
</dbReference>
<proteinExistence type="inferred from homology"/>
<dbReference type="AlphaFoldDB" id="A0A5B9MDV9"/>
<dbReference type="GO" id="GO:0008865">
    <property type="term" value="F:fructokinase activity"/>
    <property type="evidence" value="ECO:0007669"/>
    <property type="project" value="UniProtKB-EC"/>
</dbReference>
<reference evidence="2 3" key="1">
    <citation type="submission" date="2019-02" db="EMBL/GenBank/DDBJ databases">
        <title>Planctomycetal bacteria perform biofilm scaping via a novel small molecule.</title>
        <authorList>
            <person name="Jeske O."/>
            <person name="Boedeker C."/>
            <person name="Wiegand S."/>
            <person name="Breitling P."/>
            <person name="Kallscheuer N."/>
            <person name="Jogler M."/>
            <person name="Rohde M."/>
            <person name="Petersen J."/>
            <person name="Medema M.H."/>
            <person name="Surup F."/>
            <person name="Jogler C."/>
        </authorList>
    </citation>
    <scope>NUCLEOTIDE SEQUENCE [LARGE SCALE GENOMIC DNA]</scope>
    <source>
        <strain evidence="2 3">Mal15</strain>
    </source>
</reference>
<dbReference type="KEGG" id="smam:Mal15_24680"/>
<dbReference type="InterPro" id="IPR000600">
    <property type="entry name" value="ROK"/>
</dbReference>
<dbReference type="PANTHER" id="PTHR18964">
    <property type="entry name" value="ROK (REPRESSOR, ORF, KINASE) FAMILY"/>
    <property type="match status" value="1"/>
</dbReference>
<dbReference type="Pfam" id="PF00480">
    <property type="entry name" value="ROK"/>
    <property type="match status" value="1"/>
</dbReference>
<organism evidence="2 3">
    <name type="scientific">Stieleria maiorica</name>
    <dbReference type="NCBI Taxonomy" id="2795974"/>
    <lineage>
        <taxon>Bacteria</taxon>
        <taxon>Pseudomonadati</taxon>
        <taxon>Planctomycetota</taxon>
        <taxon>Planctomycetia</taxon>
        <taxon>Pirellulales</taxon>
        <taxon>Pirellulaceae</taxon>
        <taxon>Stieleria</taxon>
    </lineage>
</organism>
<keyword evidence="2" id="KW-0808">Transferase</keyword>